<dbReference type="InterPro" id="IPR046335">
    <property type="entry name" value="LacI/GalR-like_sensor"/>
</dbReference>
<organism evidence="5">
    <name type="scientific">bioreactor metagenome</name>
    <dbReference type="NCBI Taxonomy" id="1076179"/>
    <lineage>
        <taxon>unclassified sequences</taxon>
        <taxon>metagenomes</taxon>
        <taxon>ecological metagenomes</taxon>
    </lineage>
</organism>
<evidence type="ECO:0000256" key="1">
    <source>
        <dbReference type="ARBA" id="ARBA00023015"/>
    </source>
</evidence>
<keyword evidence="3" id="KW-0804">Transcription</keyword>
<dbReference type="PANTHER" id="PTHR30146">
    <property type="entry name" value="LACI-RELATED TRANSCRIPTIONAL REPRESSOR"/>
    <property type="match status" value="1"/>
</dbReference>
<dbReference type="SUPFAM" id="SSF53822">
    <property type="entry name" value="Periplasmic binding protein-like I"/>
    <property type="match status" value="1"/>
</dbReference>
<dbReference type="PANTHER" id="PTHR30146:SF150">
    <property type="entry name" value="ARABINOSE METABOLISM TRANSCRIPTIONAL REPRESSOR"/>
    <property type="match status" value="1"/>
</dbReference>
<keyword evidence="2" id="KW-0238">DNA-binding</keyword>
<dbReference type="GO" id="GO:0000976">
    <property type="term" value="F:transcription cis-regulatory region binding"/>
    <property type="evidence" value="ECO:0007669"/>
    <property type="project" value="TreeGrafter"/>
</dbReference>
<dbReference type="EMBL" id="VSSQ01068808">
    <property type="protein sequence ID" value="MPN20945.1"/>
    <property type="molecule type" value="Genomic_DNA"/>
</dbReference>
<dbReference type="AlphaFoldDB" id="A0A645G2U1"/>
<dbReference type="Pfam" id="PF13377">
    <property type="entry name" value="Peripla_BP_3"/>
    <property type="match status" value="1"/>
</dbReference>
<evidence type="ECO:0000256" key="2">
    <source>
        <dbReference type="ARBA" id="ARBA00023125"/>
    </source>
</evidence>
<dbReference type="GO" id="GO:0003700">
    <property type="term" value="F:DNA-binding transcription factor activity"/>
    <property type="evidence" value="ECO:0007669"/>
    <property type="project" value="TreeGrafter"/>
</dbReference>
<protein>
    <recommendedName>
        <fullName evidence="4">Transcriptional regulator LacI/GalR-like sensor domain-containing protein</fullName>
    </recommendedName>
</protein>
<sequence>MRGAVEFGRKLFAGKVFPSAIICTDGRAAKGLLHAACEAGIKVPEQLSVFACSSRAESEQTFPPLSSIAWNAEEAIFRGIYMLKTLMGHRTLKEPNLTIDPLMTIRESTGRFNNR</sequence>
<dbReference type="InterPro" id="IPR028082">
    <property type="entry name" value="Peripla_BP_I"/>
</dbReference>
<reference evidence="5" key="1">
    <citation type="submission" date="2019-08" db="EMBL/GenBank/DDBJ databases">
        <authorList>
            <person name="Kucharzyk K."/>
            <person name="Murdoch R.W."/>
            <person name="Higgins S."/>
            <person name="Loffler F."/>
        </authorList>
    </citation>
    <scope>NUCLEOTIDE SEQUENCE</scope>
</reference>
<evidence type="ECO:0000256" key="3">
    <source>
        <dbReference type="ARBA" id="ARBA00023163"/>
    </source>
</evidence>
<gene>
    <name evidence="5" type="ORF">SDC9_168324</name>
</gene>
<comment type="caution">
    <text evidence="5">The sequence shown here is derived from an EMBL/GenBank/DDBJ whole genome shotgun (WGS) entry which is preliminary data.</text>
</comment>
<evidence type="ECO:0000313" key="5">
    <source>
        <dbReference type="EMBL" id="MPN20945.1"/>
    </source>
</evidence>
<proteinExistence type="predicted"/>
<name>A0A645G2U1_9ZZZZ</name>
<accession>A0A645G2U1</accession>
<evidence type="ECO:0000259" key="4">
    <source>
        <dbReference type="Pfam" id="PF13377"/>
    </source>
</evidence>
<feature type="domain" description="Transcriptional regulator LacI/GalR-like sensor" evidence="4">
    <location>
        <begin position="17"/>
        <end position="109"/>
    </location>
</feature>
<keyword evidence="1" id="KW-0805">Transcription regulation</keyword>
<dbReference type="Gene3D" id="3.40.50.2300">
    <property type="match status" value="1"/>
</dbReference>